<dbReference type="SUPFAM" id="SSF51556">
    <property type="entry name" value="Metallo-dependent hydrolases"/>
    <property type="match status" value="1"/>
</dbReference>
<protein>
    <submittedName>
        <fullName evidence="3">Unannotated protein</fullName>
    </submittedName>
</protein>
<keyword evidence="1" id="KW-0456">Lyase</keyword>
<dbReference type="InterPro" id="IPR006680">
    <property type="entry name" value="Amidohydro-rel"/>
</dbReference>
<evidence type="ECO:0000256" key="1">
    <source>
        <dbReference type="ARBA" id="ARBA00023239"/>
    </source>
</evidence>
<organism evidence="3">
    <name type="scientific">freshwater metagenome</name>
    <dbReference type="NCBI Taxonomy" id="449393"/>
    <lineage>
        <taxon>unclassified sequences</taxon>
        <taxon>metagenomes</taxon>
        <taxon>ecological metagenomes</taxon>
    </lineage>
</organism>
<dbReference type="AlphaFoldDB" id="A0A6J5ZMN4"/>
<evidence type="ECO:0000313" key="6">
    <source>
        <dbReference type="EMBL" id="CAB4619373.1"/>
    </source>
</evidence>
<dbReference type="EMBL" id="CAFAAD010000017">
    <property type="protein sequence ID" value="CAB4785332.1"/>
    <property type="molecule type" value="Genomic_DNA"/>
</dbReference>
<dbReference type="EMBL" id="CAFBNJ010000022">
    <property type="protein sequence ID" value="CAB4947413.1"/>
    <property type="molecule type" value="Genomic_DNA"/>
</dbReference>
<evidence type="ECO:0000313" key="10">
    <source>
        <dbReference type="EMBL" id="CAB4947413.1"/>
    </source>
</evidence>
<evidence type="ECO:0000313" key="5">
    <source>
        <dbReference type="EMBL" id="CAB4586214.1"/>
    </source>
</evidence>
<accession>A0A6J5ZMN4</accession>
<dbReference type="PANTHER" id="PTHR21240">
    <property type="entry name" value="2-AMINO-3-CARBOXYLMUCONATE-6-SEMIALDEHYDE DECARBOXYLASE"/>
    <property type="match status" value="1"/>
</dbReference>
<evidence type="ECO:0000313" key="4">
    <source>
        <dbReference type="EMBL" id="CAB4370344.1"/>
    </source>
</evidence>
<evidence type="ECO:0000313" key="7">
    <source>
        <dbReference type="EMBL" id="CAB4707993.1"/>
    </source>
</evidence>
<dbReference type="EMBL" id="CAFAAM010000060">
    <property type="protein sequence ID" value="CAB4800779.1"/>
    <property type="molecule type" value="Genomic_DNA"/>
</dbReference>
<dbReference type="EMBL" id="CAEUNJ010000004">
    <property type="protein sequence ID" value="CAB4370344.1"/>
    <property type="molecule type" value="Genomic_DNA"/>
</dbReference>
<dbReference type="EMBL" id="CAEZVC010000027">
    <property type="protein sequence ID" value="CAB4619373.1"/>
    <property type="molecule type" value="Genomic_DNA"/>
</dbReference>
<dbReference type="EMBL" id="CAESAL010000036">
    <property type="protein sequence ID" value="CAB4342462.1"/>
    <property type="molecule type" value="Genomic_DNA"/>
</dbReference>
<dbReference type="Pfam" id="PF04909">
    <property type="entry name" value="Amidohydro_2"/>
    <property type="match status" value="1"/>
</dbReference>
<evidence type="ECO:0000313" key="9">
    <source>
        <dbReference type="EMBL" id="CAB4800779.1"/>
    </source>
</evidence>
<dbReference type="GO" id="GO:0016831">
    <property type="term" value="F:carboxy-lyase activity"/>
    <property type="evidence" value="ECO:0007669"/>
    <property type="project" value="InterPro"/>
</dbReference>
<dbReference type="EMBL" id="CAEZTY010000033">
    <property type="protein sequence ID" value="CAB4586214.1"/>
    <property type="molecule type" value="Genomic_DNA"/>
</dbReference>
<name>A0A6J5ZMN4_9ZZZZ</name>
<dbReference type="EMBL" id="CAEZXY010000035">
    <property type="protein sequence ID" value="CAB4707993.1"/>
    <property type="molecule type" value="Genomic_DNA"/>
</dbReference>
<reference evidence="3" key="1">
    <citation type="submission" date="2020-05" db="EMBL/GenBank/DDBJ databases">
        <authorList>
            <person name="Chiriac C."/>
            <person name="Salcher M."/>
            <person name="Ghai R."/>
            <person name="Kavagutti S V."/>
        </authorList>
    </citation>
    <scope>NUCLEOTIDE SEQUENCE</scope>
</reference>
<evidence type="ECO:0000313" key="11">
    <source>
        <dbReference type="EMBL" id="CAB4972739.1"/>
    </source>
</evidence>
<dbReference type="Gene3D" id="3.20.20.140">
    <property type="entry name" value="Metal-dependent hydrolases"/>
    <property type="match status" value="1"/>
</dbReference>
<dbReference type="GO" id="GO:0016787">
    <property type="term" value="F:hydrolase activity"/>
    <property type="evidence" value="ECO:0007669"/>
    <property type="project" value="InterPro"/>
</dbReference>
<feature type="domain" description="Amidohydrolase-related" evidence="2">
    <location>
        <begin position="54"/>
        <end position="281"/>
    </location>
</feature>
<evidence type="ECO:0000259" key="2">
    <source>
        <dbReference type="Pfam" id="PF04909"/>
    </source>
</evidence>
<evidence type="ECO:0000313" key="8">
    <source>
        <dbReference type="EMBL" id="CAB4785332.1"/>
    </source>
</evidence>
<sequence>MTLIIDYLCNGFLPSASEAWQRSIEAQGLSLKIRQNPDDGFCDPATLVERMDALGISALQIVMSDEQHHHGAFNFSDVTARFDEVSDLVRSYPSRFFGLWCFDANSGIAGVERAREVLGNDWVVGLYNHVHSWDRPFDHADFYPYYTLASELDVPVVMQAGTSGGLVPSECGHPIGVDRPAIYFPTVRFVLSHTGWPWVDEAIAMALKFPNVFLGTAAYPARHWSSSLVEFLRGPGRTKTLFGTNFPTVGHRNALEQVSELDLTDQTRVDYLGGTARRVFSRLPC</sequence>
<gene>
    <name evidence="5" type="ORF">UFOPK1762_01016</name>
    <name evidence="6" type="ORF">UFOPK1906_00634</name>
    <name evidence="7" type="ORF">UFOPK2624_00927</name>
    <name evidence="8" type="ORF">UFOPK2969_00367</name>
    <name evidence="9" type="ORF">UFOPK3010_00589</name>
    <name evidence="3" type="ORF">UFOPK3331_01121</name>
    <name evidence="10" type="ORF">UFOPK3785_00607</name>
    <name evidence="11" type="ORF">UFOPK3927_00231</name>
    <name evidence="4" type="ORF">UFOPK4201_00148</name>
</gene>
<dbReference type="EMBL" id="CAFBOK010000015">
    <property type="protein sequence ID" value="CAB4972739.1"/>
    <property type="molecule type" value="Genomic_DNA"/>
</dbReference>
<dbReference type="InterPro" id="IPR032465">
    <property type="entry name" value="ACMSD"/>
</dbReference>
<evidence type="ECO:0000313" key="3">
    <source>
        <dbReference type="EMBL" id="CAB4342462.1"/>
    </source>
</evidence>
<proteinExistence type="predicted"/>
<dbReference type="PANTHER" id="PTHR21240:SF19">
    <property type="entry name" value="CATALYTIC_ HYDROLASE"/>
    <property type="match status" value="1"/>
</dbReference>
<dbReference type="InterPro" id="IPR032466">
    <property type="entry name" value="Metal_Hydrolase"/>
</dbReference>